<accession>A0A2V5HF40</accession>
<feature type="compositionally biased region" description="Polar residues" evidence="1">
    <location>
        <begin position="1"/>
        <end position="12"/>
    </location>
</feature>
<gene>
    <name evidence="2" type="ORF">BO99DRAFT_15598</name>
</gene>
<dbReference type="EMBL" id="KZ825207">
    <property type="protein sequence ID" value="PYI14610.1"/>
    <property type="molecule type" value="Genomic_DNA"/>
</dbReference>
<evidence type="ECO:0000313" key="3">
    <source>
        <dbReference type="Proteomes" id="UP000249829"/>
    </source>
</evidence>
<sequence length="128" mass="15375">MQASKCFPTTKNQRTRKFKKDSRFTTNKQKKKDHTDKETWFLNEGQGGRKQKTRQRKRKRKKEELTLYNIRRGNGDEMERRKEKRGRGREGEGGREISFFTWIENEERSGQWGVSLWGRCGGDNIFRN</sequence>
<protein>
    <submittedName>
        <fullName evidence="2">Uncharacterized protein</fullName>
    </submittedName>
</protein>
<feature type="compositionally biased region" description="Basic residues" evidence="1">
    <location>
        <begin position="49"/>
        <end position="61"/>
    </location>
</feature>
<feature type="region of interest" description="Disordered" evidence="1">
    <location>
        <begin position="1"/>
        <end position="93"/>
    </location>
</feature>
<evidence type="ECO:0000256" key="1">
    <source>
        <dbReference type="SAM" id="MobiDB-lite"/>
    </source>
</evidence>
<organism evidence="2 3">
    <name type="scientific">Aspergillus violaceofuscus (strain CBS 115571)</name>
    <dbReference type="NCBI Taxonomy" id="1450538"/>
    <lineage>
        <taxon>Eukaryota</taxon>
        <taxon>Fungi</taxon>
        <taxon>Dikarya</taxon>
        <taxon>Ascomycota</taxon>
        <taxon>Pezizomycotina</taxon>
        <taxon>Eurotiomycetes</taxon>
        <taxon>Eurotiomycetidae</taxon>
        <taxon>Eurotiales</taxon>
        <taxon>Aspergillaceae</taxon>
        <taxon>Aspergillus</taxon>
    </lineage>
</organism>
<name>A0A2V5HF40_ASPV1</name>
<proteinExistence type="predicted"/>
<dbReference type="AlphaFoldDB" id="A0A2V5HF40"/>
<dbReference type="Proteomes" id="UP000249829">
    <property type="component" value="Unassembled WGS sequence"/>
</dbReference>
<evidence type="ECO:0000313" key="2">
    <source>
        <dbReference type="EMBL" id="PYI14610.1"/>
    </source>
</evidence>
<reference evidence="2 3" key="1">
    <citation type="submission" date="2018-02" db="EMBL/GenBank/DDBJ databases">
        <title>The genomes of Aspergillus section Nigri reveals drivers in fungal speciation.</title>
        <authorList>
            <consortium name="DOE Joint Genome Institute"/>
            <person name="Vesth T.C."/>
            <person name="Nybo J."/>
            <person name="Theobald S."/>
            <person name="Brandl J."/>
            <person name="Frisvad J.C."/>
            <person name="Nielsen K.F."/>
            <person name="Lyhne E.K."/>
            <person name="Kogle M.E."/>
            <person name="Kuo A."/>
            <person name="Riley R."/>
            <person name="Clum A."/>
            <person name="Nolan M."/>
            <person name="Lipzen A."/>
            <person name="Salamov A."/>
            <person name="Henrissat B."/>
            <person name="Wiebenga A."/>
            <person name="De vries R.P."/>
            <person name="Grigoriev I.V."/>
            <person name="Mortensen U.H."/>
            <person name="Andersen M.R."/>
            <person name="Baker S.E."/>
        </authorList>
    </citation>
    <scope>NUCLEOTIDE SEQUENCE [LARGE SCALE GENOMIC DNA]</scope>
    <source>
        <strain evidence="2 3">CBS 115571</strain>
    </source>
</reference>
<keyword evidence="3" id="KW-1185">Reference proteome</keyword>